<accession>A0A4Y3TLS3</accession>
<dbReference type="InterPro" id="IPR004459">
    <property type="entry name" value="CobQ_synth"/>
</dbReference>
<evidence type="ECO:0000256" key="3">
    <source>
        <dbReference type="ARBA" id="ARBA00019833"/>
    </source>
</evidence>
<comment type="similarity">
    <text evidence="2 7">Belongs to the CobB/CobQ family. CobQ subfamily.</text>
</comment>
<gene>
    <name evidence="7 10" type="primary">cobQ</name>
    <name evidence="10" type="ORF">AOR01nite_11910</name>
</gene>
<dbReference type="Pfam" id="PF01656">
    <property type="entry name" value="CbiA"/>
    <property type="match status" value="1"/>
</dbReference>
<feature type="active site" description="Nucleophile" evidence="7">
    <location>
        <position position="383"/>
    </location>
</feature>
<name>A0A4Y3TLS3_9PROT</name>
<dbReference type="NCBIfam" id="NF001989">
    <property type="entry name" value="PRK00784.1"/>
    <property type="match status" value="1"/>
</dbReference>
<organism evidence="10 11">
    <name type="scientific">Acetobacter orleanensis</name>
    <dbReference type="NCBI Taxonomy" id="104099"/>
    <lineage>
        <taxon>Bacteria</taxon>
        <taxon>Pseudomonadati</taxon>
        <taxon>Pseudomonadota</taxon>
        <taxon>Alphaproteobacteria</taxon>
        <taxon>Acetobacterales</taxon>
        <taxon>Acetobacteraceae</taxon>
        <taxon>Acetobacter</taxon>
    </lineage>
</organism>
<dbReference type="STRING" id="104099.AD949_10020"/>
<dbReference type="Gene3D" id="3.40.50.300">
    <property type="entry name" value="P-loop containing nucleotide triphosphate hydrolases"/>
    <property type="match status" value="1"/>
</dbReference>
<dbReference type="Gene3D" id="3.40.50.880">
    <property type="match status" value="1"/>
</dbReference>
<keyword evidence="4 7" id="KW-0169">Cobalamin biosynthesis</keyword>
<dbReference type="InterPro" id="IPR027417">
    <property type="entry name" value="P-loop_NTPase"/>
</dbReference>
<proteinExistence type="inferred from homology"/>
<dbReference type="AlphaFoldDB" id="A0A4Y3TLS3"/>
<dbReference type="InterPro" id="IPR002586">
    <property type="entry name" value="CobQ/CobB/MinD/ParA_Nub-bd_dom"/>
</dbReference>
<comment type="function">
    <text evidence="6 7">Catalyzes amidations at positions B, D, E, and G on adenosylcobyrinic A,C-diamide. NH(2) groups are provided by glutamine, and one molecule of ATP is hydrogenolyzed for each amidation.</text>
</comment>
<feature type="domain" description="CobQ/CobB/MinD/ParA nucleotide binding" evidence="8">
    <location>
        <begin position="6"/>
        <end position="238"/>
    </location>
</feature>
<dbReference type="PANTHER" id="PTHR21343">
    <property type="entry name" value="DETHIOBIOTIN SYNTHETASE"/>
    <property type="match status" value="1"/>
</dbReference>
<keyword evidence="5 7" id="KW-0315">Glutamine amidotransferase</keyword>
<evidence type="ECO:0000313" key="11">
    <source>
        <dbReference type="Proteomes" id="UP000317617"/>
    </source>
</evidence>
<dbReference type="CDD" id="cd05389">
    <property type="entry name" value="CobQ_N"/>
    <property type="match status" value="1"/>
</dbReference>
<dbReference type="UniPathway" id="UPA00148"/>
<keyword evidence="11" id="KW-1185">Reference proteome</keyword>
<dbReference type="EMBL" id="BJMU01000004">
    <property type="protein sequence ID" value="GEB82714.1"/>
    <property type="molecule type" value="Genomic_DNA"/>
</dbReference>
<dbReference type="Pfam" id="PF07685">
    <property type="entry name" value="GATase_3"/>
    <property type="match status" value="1"/>
</dbReference>
<evidence type="ECO:0000256" key="4">
    <source>
        <dbReference type="ARBA" id="ARBA00022573"/>
    </source>
</evidence>
<dbReference type="SUPFAM" id="SSF52540">
    <property type="entry name" value="P-loop containing nucleoside triphosphate hydrolases"/>
    <property type="match status" value="1"/>
</dbReference>
<dbReference type="PROSITE" id="PS51274">
    <property type="entry name" value="GATASE_COBBQ"/>
    <property type="match status" value="1"/>
</dbReference>
<dbReference type="PANTHER" id="PTHR21343:SF1">
    <property type="entry name" value="COBYRIC ACID SYNTHASE"/>
    <property type="match status" value="1"/>
</dbReference>
<dbReference type="GO" id="GO:0003824">
    <property type="term" value="F:catalytic activity"/>
    <property type="evidence" value="ECO:0007669"/>
    <property type="project" value="InterPro"/>
</dbReference>
<dbReference type="InterPro" id="IPR011698">
    <property type="entry name" value="GATase_3"/>
</dbReference>
<evidence type="ECO:0000313" key="10">
    <source>
        <dbReference type="EMBL" id="GEB82714.1"/>
    </source>
</evidence>
<dbReference type="Proteomes" id="UP000317617">
    <property type="component" value="Unassembled WGS sequence"/>
</dbReference>
<evidence type="ECO:0000256" key="7">
    <source>
        <dbReference type="HAMAP-Rule" id="MF_00028"/>
    </source>
</evidence>
<feature type="domain" description="CobB/CobQ-like glutamine amidotransferase" evidence="9">
    <location>
        <begin position="304"/>
        <end position="487"/>
    </location>
</feature>
<sequence>MSARVLMVQGTGSSVGKSTLVAGLARAFTRRGLRVRPFKPQNMSNNAAVTADGGEIGRAQALQARACGVRPTVDMNPVLLKPQGETGAQLVVRGQVRSSLGARDYQNRKDTLLPVVVESFQNLAAQADIVLVEGAGSASEVNLRARDIANMGFAEAVNAPVVLVGDIDRGGVIASLVGTQVVLPPEDSARIKGFIVNKMRGDLSLFHDGMDFIAQRTGWAALGLVPDLPSVRTLPAEDAADLLTNLKAASAARPVARSAPSPAAARCVVSSVGNAEEPYTASSNATPVYSPVHNGGKRPESPLRIAVPLLPMIANFDDLDPLCSEPGVLILPVPCGERLPECDLVLLPGSKATLTDLATLRAEGWADAIRVHVAHGGHVMGICGGYQMLGQSVADPHGTEGPSGTAPGLGLLAVETVLSATKHLQDISGTLAGTDLPVSGYEIHTGHTTGHDRSRPLLVLNGVGEGAGSTSGQVYGTYLHGIFGHRAARMALLARAGGAAFRPGGVWYQASLPEHHDTHVEQALDRLADHLEAHINLDVLLSLATVPDYKRLFQKSPRSV</sequence>
<evidence type="ECO:0000259" key="9">
    <source>
        <dbReference type="Pfam" id="PF07685"/>
    </source>
</evidence>
<evidence type="ECO:0000256" key="5">
    <source>
        <dbReference type="ARBA" id="ARBA00022962"/>
    </source>
</evidence>
<dbReference type="SUPFAM" id="SSF52317">
    <property type="entry name" value="Class I glutamine amidotransferase-like"/>
    <property type="match status" value="1"/>
</dbReference>
<protein>
    <recommendedName>
        <fullName evidence="3 7">Cobyric acid synthase</fullName>
    </recommendedName>
</protein>
<evidence type="ECO:0000259" key="8">
    <source>
        <dbReference type="Pfam" id="PF01656"/>
    </source>
</evidence>
<reference evidence="10 11" key="1">
    <citation type="submission" date="2019-06" db="EMBL/GenBank/DDBJ databases">
        <title>Whole genome shotgun sequence of Acetobacter orleanensis NBRC 13752.</title>
        <authorList>
            <person name="Hosoyama A."/>
            <person name="Uohara A."/>
            <person name="Ohji S."/>
            <person name="Ichikawa N."/>
        </authorList>
    </citation>
    <scope>NUCLEOTIDE SEQUENCE [LARGE SCALE GENOMIC DNA]</scope>
    <source>
        <strain evidence="10 11">NBRC 13752</strain>
    </source>
</reference>
<dbReference type="CDD" id="cd01750">
    <property type="entry name" value="GATase1_CobQ"/>
    <property type="match status" value="1"/>
</dbReference>
<dbReference type="InterPro" id="IPR029062">
    <property type="entry name" value="Class_I_gatase-like"/>
</dbReference>
<dbReference type="InterPro" id="IPR033949">
    <property type="entry name" value="CobQ_GATase1"/>
</dbReference>
<dbReference type="InterPro" id="IPR047045">
    <property type="entry name" value="CobQ_N"/>
</dbReference>
<evidence type="ECO:0000256" key="2">
    <source>
        <dbReference type="ARBA" id="ARBA00006205"/>
    </source>
</evidence>
<evidence type="ECO:0000256" key="6">
    <source>
        <dbReference type="ARBA" id="ARBA00025166"/>
    </source>
</evidence>
<comment type="caution">
    <text evidence="10">The sequence shown here is derived from an EMBL/GenBank/DDBJ whole genome shotgun (WGS) entry which is preliminary data.</text>
</comment>
<dbReference type="GO" id="GO:0015420">
    <property type="term" value="F:ABC-type vitamin B12 transporter activity"/>
    <property type="evidence" value="ECO:0007669"/>
    <property type="project" value="UniProtKB-UniRule"/>
</dbReference>
<dbReference type="GO" id="GO:0009236">
    <property type="term" value="P:cobalamin biosynthetic process"/>
    <property type="evidence" value="ECO:0007669"/>
    <property type="project" value="UniProtKB-UniRule"/>
</dbReference>
<feature type="active site" evidence="7">
    <location>
        <position position="480"/>
    </location>
</feature>
<dbReference type="HAMAP" id="MF_00028">
    <property type="entry name" value="CobQ"/>
    <property type="match status" value="1"/>
</dbReference>
<comment type="pathway">
    <text evidence="1 7">Cofactor biosynthesis; adenosylcobalamin biosynthesis.</text>
</comment>
<evidence type="ECO:0000256" key="1">
    <source>
        <dbReference type="ARBA" id="ARBA00004953"/>
    </source>
</evidence>